<feature type="compositionally biased region" description="Acidic residues" evidence="1">
    <location>
        <begin position="194"/>
        <end position="208"/>
    </location>
</feature>
<dbReference type="InParanoid" id="K1WVN3"/>
<feature type="domain" description="CUE" evidence="2">
    <location>
        <begin position="326"/>
        <end position="369"/>
    </location>
</feature>
<evidence type="ECO:0000259" key="2">
    <source>
        <dbReference type="PROSITE" id="PS51140"/>
    </source>
</evidence>
<feature type="region of interest" description="Disordered" evidence="1">
    <location>
        <begin position="767"/>
        <end position="794"/>
    </location>
</feature>
<dbReference type="Pfam" id="PF24054">
    <property type="entry name" value="DUF7357"/>
    <property type="match status" value="1"/>
</dbReference>
<feature type="region of interest" description="Disordered" evidence="1">
    <location>
        <begin position="1354"/>
        <end position="1844"/>
    </location>
</feature>
<feature type="region of interest" description="Disordered" evidence="1">
    <location>
        <begin position="893"/>
        <end position="932"/>
    </location>
</feature>
<dbReference type="KEGG" id="mbe:MBM_04663"/>
<dbReference type="GeneID" id="18760598"/>
<name>K1WVN3_MARBU</name>
<feature type="region of interest" description="Disordered" evidence="1">
    <location>
        <begin position="622"/>
        <end position="669"/>
    </location>
</feature>
<gene>
    <name evidence="3" type="ORF">MBM_04663</name>
</gene>
<feature type="region of interest" description="Disordered" evidence="1">
    <location>
        <begin position="452"/>
        <end position="608"/>
    </location>
</feature>
<feature type="compositionally biased region" description="Low complexity" evidence="1">
    <location>
        <begin position="645"/>
        <end position="662"/>
    </location>
</feature>
<proteinExistence type="predicted"/>
<evidence type="ECO:0000313" key="4">
    <source>
        <dbReference type="Proteomes" id="UP000006753"/>
    </source>
</evidence>
<dbReference type="OrthoDB" id="5368821at2759"/>
<dbReference type="GO" id="GO:0043130">
    <property type="term" value="F:ubiquitin binding"/>
    <property type="evidence" value="ECO:0007669"/>
    <property type="project" value="InterPro"/>
</dbReference>
<keyword evidence="4" id="KW-1185">Reference proteome</keyword>
<feature type="compositionally biased region" description="Basic residues" evidence="1">
    <location>
        <begin position="387"/>
        <end position="404"/>
    </location>
</feature>
<feature type="compositionally biased region" description="Acidic residues" evidence="1">
    <location>
        <begin position="500"/>
        <end position="509"/>
    </location>
</feature>
<dbReference type="InterPro" id="IPR003892">
    <property type="entry name" value="CUE"/>
</dbReference>
<feature type="compositionally biased region" description="Basic residues" evidence="1">
    <location>
        <begin position="921"/>
        <end position="932"/>
    </location>
</feature>
<dbReference type="PROSITE" id="PS51140">
    <property type="entry name" value="CUE"/>
    <property type="match status" value="1"/>
</dbReference>
<dbReference type="InterPro" id="IPR055781">
    <property type="entry name" value="DUF7357"/>
</dbReference>
<feature type="compositionally biased region" description="Basic and acidic residues" evidence="1">
    <location>
        <begin position="373"/>
        <end position="385"/>
    </location>
</feature>
<feature type="compositionally biased region" description="Polar residues" evidence="1">
    <location>
        <begin position="1739"/>
        <end position="1753"/>
    </location>
</feature>
<dbReference type="eggNOG" id="ENOG502SF1H">
    <property type="taxonomic scope" value="Eukaryota"/>
</dbReference>
<dbReference type="Proteomes" id="UP000006753">
    <property type="component" value="Unassembled WGS sequence"/>
</dbReference>
<feature type="region of interest" description="Disordered" evidence="1">
    <location>
        <begin position="175"/>
        <end position="327"/>
    </location>
</feature>
<dbReference type="RefSeq" id="XP_007292552.1">
    <property type="nucleotide sequence ID" value="XM_007292490.1"/>
</dbReference>
<dbReference type="EMBL" id="JH921437">
    <property type="protein sequence ID" value="EKD17086.1"/>
    <property type="molecule type" value="Genomic_DNA"/>
</dbReference>
<feature type="compositionally biased region" description="Basic residues" evidence="1">
    <location>
        <begin position="584"/>
        <end position="596"/>
    </location>
</feature>
<evidence type="ECO:0000313" key="3">
    <source>
        <dbReference type="EMBL" id="EKD17086.1"/>
    </source>
</evidence>
<evidence type="ECO:0000256" key="1">
    <source>
        <dbReference type="SAM" id="MobiDB-lite"/>
    </source>
</evidence>
<feature type="compositionally biased region" description="Low complexity" evidence="1">
    <location>
        <begin position="540"/>
        <end position="554"/>
    </location>
</feature>
<feature type="region of interest" description="Disordered" evidence="1">
    <location>
        <begin position="126"/>
        <end position="151"/>
    </location>
</feature>
<feature type="compositionally biased region" description="Polar residues" evidence="1">
    <location>
        <begin position="1606"/>
        <end position="1620"/>
    </location>
</feature>
<feature type="compositionally biased region" description="Polar residues" evidence="1">
    <location>
        <begin position="1212"/>
        <end position="1230"/>
    </location>
</feature>
<feature type="compositionally biased region" description="Basic and acidic residues" evidence="1">
    <location>
        <begin position="278"/>
        <end position="287"/>
    </location>
</feature>
<reference evidence="3 4" key="1">
    <citation type="journal article" date="2012" name="BMC Genomics">
        <title>Sequencing the genome of Marssonina brunnea reveals fungus-poplar co-evolution.</title>
        <authorList>
            <person name="Zhu S."/>
            <person name="Cao Y.-Z."/>
            <person name="Jiang C."/>
            <person name="Tan B.-Y."/>
            <person name="Wang Z."/>
            <person name="Feng S."/>
            <person name="Zhang L."/>
            <person name="Su X.-H."/>
            <person name="Brejova B."/>
            <person name="Vinar T."/>
            <person name="Xu M."/>
            <person name="Wang M.-X."/>
            <person name="Zhang S.-G."/>
            <person name="Huang M.-R."/>
            <person name="Wu R."/>
            <person name="Zhou Y."/>
        </authorList>
    </citation>
    <scope>NUCLEOTIDE SEQUENCE [LARGE SCALE GENOMIC DNA]</scope>
    <source>
        <strain evidence="3 4">MB_m1</strain>
    </source>
</reference>
<dbReference type="OMA" id="RSHDESH"/>
<sequence length="1844" mass="202434">MRLRVTVRRHGLPDTSIVWSIDTSTSPTIYQLLEQINGIVPVETDGQWGLEDYAVELRGSNGVNYECLHFQPVASVMKEEDEVIIRPLLTQDLKVRRISGRHQISDDGKRLYDGLALGRPLLRLPAGRPAINIPPRKKRRVTYDEDEDDDEGCAALKETDESESEDNQLLLTEADLEDEDSEDDDDFAPGNDSDAAENEDSDSAEDYDNQQPALTSASEDDDSEDDEEVAPEGENMDEADDDDNDKQLVLHADFDNADSQSDEEGRIIGPEEEESDNEREGSQHGIEEYWSDEVTADVGLSSGSDPGQDAADIDDEPAFSGISDPETRAKIRKLQSAFPSTHIALCKSILRAVGGDMGDAYEVLTRGSHPTKSKSEIAETAESHNKLSVKKTRSKRMPKSKHKSPVVDAKRDSDSMQDDAEEILDPLVQQYDKQGFPPGSISSGKALAFMAEAARSSPGPHPKSSDAALVKQSKRIRFTDDEDFSNGLTSTPFIDKETQEVESSDDQNGSDDSSHDSSSSSDSSDLFSDDGEEIPDAVNDSPSSDSSMDSSSDSSSEEESPEEESSKTPVRKAHSAGTPGKGTARTRSRNVRRRNANHLARYKEKGILPAGTTLAEFSKLKQVNENTSPEEALAALEELRSPAQTTGAGEASKSASSTGTSTRDAAKEEFELRRRELLASLANGGVEVGIESAKKPQKSLNSSRRLKSAKNDCLKILASGAVEVEQAVSSISDEVETNRPSLISKAFSNLTSGVTEPNAMEEGDLKSSAGLEAPKDIETPVPSTKPRPTSVETAPRRAKLDLGAGRRMLFGALGLKTPKTKQDEEKLKKDFMKNIKPLITRKDVEDPKAGIDEGLDEDSEAWREKIIYRAVECVQDDIELSEPPFPFVQRWDSQQRWPKNGKRKNEQRLESQCYNEDSRMSKKQKRNRKGKHTYVEEQEYLEAFYETSFQEDSFMDTPFDVSAQAQDQNQNVDEEINQQFLNDAQPLAQDLQDSADLPELPGDLSALPDLLDGMAKVGMIVAFKKLEFSAATQWQPLQSDYMTATVTEVLQSGELTLTLALRDRKQIKKRYDERTGERIFDKFEMPVEDDDDGSVLYLSFGELQEPKIVQNPNASLVQTSLEGKANQGIGCDVAMNEPAEVSTASAAVGEKRPQAREGNSVDISATVEHEKDATRAQSSHEQLPEASEQELPEIQSSRRYSHEEELPEAQLSHVTETQLNSDASGSFQQDHQPDATETDQAQSVTAFNEEIETEETHVEDPVVEEMQNEEIFVDAPVAQKMDLDFADPATPVLCDIDMSEPTDEARQTIGRMMKEAGFRSSVPSSILREIRPDGFQSPGEAALFEKLRDEMISADDGEENETGKTSQVYSPKFNGLGSSPVRKSREFSRTPTKPQQAAPASYPEKPPSSSWETIDPEYRSSPPLHRKPSLALNGEDEQSSWVTIENTQADTQAQRSSPPPFEGVHRFNVATPESARPFNHPVQENSGVFTPQPVECAKTMSSPPPDSAKLPVGKAQAYWNQLQPRKRRRSNDSDATSTKSSPKRSPARSLGIDGAEEMEAESSLKYPKLPTISSFTSQATDAGRQPDFHFDESIALNDDSIIIPDNDTSTSSNQPEQGSSKFKDGADIATVPPKRSLFTKVVRPPSLPDSSSDEDLPSLKQLSQRAATIKRETTTPVASKKATAADLAYKNSMAEMEDDLADGQTTPKASQSKQRRASTQSSRSQASQSRFIEKPASHPSGSRASDDPASQSRNRVHHASQSRAPARSTSAIPPGSQVIEILSSSDAEPEPEQAAEALDTRPKSFRGFNIDMDDDNIAGSSSGWVQKRSGPIKRAEPRARKASC</sequence>
<accession>K1WVN3</accession>
<feature type="compositionally biased region" description="Polar residues" evidence="1">
    <location>
        <begin position="1571"/>
        <end position="1580"/>
    </location>
</feature>
<feature type="region of interest" description="Disordered" evidence="1">
    <location>
        <begin position="366"/>
        <end position="423"/>
    </location>
</feature>
<feature type="compositionally biased region" description="Acidic residues" evidence="1">
    <location>
        <begin position="218"/>
        <end position="244"/>
    </location>
</feature>
<protein>
    <recommendedName>
        <fullName evidence="2">CUE domain-containing protein</fullName>
    </recommendedName>
</protein>
<feature type="compositionally biased region" description="Acidic residues" evidence="1">
    <location>
        <begin position="175"/>
        <end position="187"/>
    </location>
</feature>
<feature type="compositionally biased region" description="Polar residues" evidence="1">
    <location>
        <begin position="1761"/>
        <end position="1771"/>
    </location>
</feature>
<feature type="compositionally biased region" description="Basic and acidic residues" evidence="1">
    <location>
        <begin position="1833"/>
        <end position="1844"/>
    </location>
</feature>
<feature type="region of interest" description="Disordered" evidence="1">
    <location>
        <begin position="1142"/>
        <end position="1242"/>
    </location>
</feature>
<organism evidence="3 4">
    <name type="scientific">Marssonina brunnea f. sp. multigermtubi (strain MB_m1)</name>
    <name type="common">Marssonina leaf spot fungus</name>
    <dbReference type="NCBI Taxonomy" id="1072389"/>
    <lineage>
        <taxon>Eukaryota</taxon>
        <taxon>Fungi</taxon>
        <taxon>Dikarya</taxon>
        <taxon>Ascomycota</taxon>
        <taxon>Pezizomycotina</taxon>
        <taxon>Leotiomycetes</taxon>
        <taxon>Helotiales</taxon>
        <taxon>Drepanopezizaceae</taxon>
        <taxon>Drepanopeziza</taxon>
    </lineage>
</organism>
<feature type="compositionally biased region" description="Low complexity" evidence="1">
    <location>
        <begin position="1709"/>
        <end position="1730"/>
    </location>
</feature>
<feature type="compositionally biased region" description="Basic and acidic residues" evidence="1">
    <location>
        <begin position="245"/>
        <end position="254"/>
    </location>
</feature>
<feature type="compositionally biased region" description="Low complexity" evidence="1">
    <location>
        <begin position="510"/>
        <end position="526"/>
    </location>
</feature>
<feature type="compositionally biased region" description="Polar residues" evidence="1">
    <location>
        <begin position="1439"/>
        <end position="1456"/>
    </location>
</feature>
<dbReference type="HOGENOM" id="CLU_244983_0_0_1"/>
<dbReference type="STRING" id="1072389.K1WVN3"/>